<dbReference type="Proteomes" id="UP000002051">
    <property type="component" value="Chromosome 4"/>
</dbReference>
<dbReference type="EnsemblPlants" id="KEH31860">
    <property type="protein sequence ID" value="KEH31860"/>
    <property type="gene ID" value="MTR_4g106515"/>
</dbReference>
<feature type="compositionally biased region" description="Polar residues" evidence="1">
    <location>
        <begin position="46"/>
        <end position="56"/>
    </location>
</feature>
<organism evidence="2 4">
    <name type="scientific">Medicago truncatula</name>
    <name type="common">Barrel medic</name>
    <name type="synonym">Medicago tribuloides</name>
    <dbReference type="NCBI Taxonomy" id="3880"/>
    <lineage>
        <taxon>Eukaryota</taxon>
        <taxon>Viridiplantae</taxon>
        <taxon>Streptophyta</taxon>
        <taxon>Embryophyta</taxon>
        <taxon>Tracheophyta</taxon>
        <taxon>Spermatophyta</taxon>
        <taxon>Magnoliopsida</taxon>
        <taxon>eudicotyledons</taxon>
        <taxon>Gunneridae</taxon>
        <taxon>Pentapetalae</taxon>
        <taxon>rosids</taxon>
        <taxon>fabids</taxon>
        <taxon>Fabales</taxon>
        <taxon>Fabaceae</taxon>
        <taxon>Papilionoideae</taxon>
        <taxon>50 kb inversion clade</taxon>
        <taxon>NPAAA clade</taxon>
        <taxon>Hologalegina</taxon>
        <taxon>IRL clade</taxon>
        <taxon>Trifolieae</taxon>
        <taxon>Medicago</taxon>
    </lineage>
</organism>
<accession>A0A072V1B4</accession>
<reference evidence="3" key="3">
    <citation type="submission" date="2015-04" db="UniProtKB">
        <authorList>
            <consortium name="EnsemblPlants"/>
        </authorList>
    </citation>
    <scope>IDENTIFICATION</scope>
    <source>
        <strain evidence="3">cv. Jemalong A17</strain>
    </source>
</reference>
<name>A0A072V1B4_MEDTR</name>
<feature type="compositionally biased region" description="Low complexity" evidence="1">
    <location>
        <begin position="66"/>
        <end position="77"/>
    </location>
</feature>
<feature type="region of interest" description="Disordered" evidence="1">
    <location>
        <begin position="1"/>
        <end position="100"/>
    </location>
</feature>
<evidence type="ECO:0000313" key="2">
    <source>
        <dbReference type="EMBL" id="KEH31860.1"/>
    </source>
</evidence>
<proteinExistence type="predicted"/>
<sequence>MHTPASPPRHRKIAGKAKTNGSSITEKLPEPPKNTKCCAPIEEQNHQTQQRTNSNLPDLLFKHPKQQVVNQQKVSSSPHLDIRTGTKQKQQQLGAQPNSI</sequence>
<reference evidence="2 4" key="1">
    <citation type="journal article" date="2011" name="Nature">
        <title>The Medicago genome provides insight into the evolution of rhizobial symbioses.</title>
        <authorList>
            <person name="Young N.D."/>
            <person name="Debelle F."/>
            <person name="Oldroyd G.E."/>
            <person name="Geurts R."/>
            <person name="Cannon S.B."/>
            <person name="Udvardi M.K."/>
            <person name="Benedito V.A."/>
            <person name="Mayer K.F."/>
            <person name="Gouzy J."/>
            <person name="Schoof H."/>
            <person name="Van de Peer Y."/>
            <person name="Proost S."/>
            <person name="Cook D.R."/>
            <person name="Meyers B.C."/>
            <person name="Spannagl M."/>
            <person name="Cheung F."/>
            <person name="De Mita S."/>
            <person name="Krishnakumar V."/>
            <person name="Gundlach H."/>
            <person name="Zhou S."/>
            <person name="Mudge J."/>
            <person name="Bharti A.K."/>
            <person name="Murray J.D."/>
            <person name="Naoumkina M.A."/>
            <person name="Rosen B."/>
            <person name="Silverstein K.A."/>
            <person name="Tang H."/>
            <person name="Rombauts S."/>
            <person name="Zhao P.X."/>
            <person name="Zhou P."/>
            <person name="Barbe V."/>
            <person name="Bardou P."/>
            <person name="Bechner M."/>
            <person name="Bellec A."/>
            <person name="Berger A."/>
            <person name="Berges H."/>
            <person name="Bidwell S."/>
            <person name="Bisseling T."/>
            <person name="Choisne N."/>
            <person name="Couloux A."/>
            <person name="Denny R."/>
            <person name="Deshpande S."/>
            <person name="Dai X."/>
            <person name="Doyle J.J."/>
            <person name="Dudez A.M."/>
            <person name="Farmer A.D."/>
            <person name="Fouteau S."/>
            <person name="Franken C."/>
            <person name="Gibelin C."/>
            <person name="Gish J."/>
            <person name="Goldstein S."/>
            <person name="Gonzalez A.J."/>
            <person name="Green P.J."/>
            <person name="Hallab A."/>
            <person name="Hartog M."/>
            <person name="Hua A."/>
            <person name="Humphray S.J."/>
            <person name="Jeong D.H."/>
            <person name="Jing Y."/>
            <person name="Jocker A."/>
            <person name="Kenton S.M."/>
            <person name="Kim D.J."/>
            <person name="Klee K."/>
            <person name="Lai H."/>
            <person name="Lang C."/>
            <person name="Lin S."/>
            <person name="Macmil S.L."/>
            <person name="Magdelenat G."/>
            <person name="Matthews L."/>
            <person name="McCorrison J."/>
            <person name="Monaghan E.L."/>
            <person name="Mun J.H."/>
            <person name="Najar F.Z."/>
            <person name="Nicholson C."/>
            <person name="Noirot C."/>
            <person name="O'Bleness M."/>
            <person name="Paule C.R."/>
            <person name="Poulain J."/>
            <person name="Prion F."/>
            <person name="Qin B."/>
            <person name="Qu C."/>
            <person name="Retzel E.F."/>
            <person name="Riddle C."/>
            <person name="Sallet E."/>
            <person name="Samain S."/>
            <person name="Samson N."/>
            <person name="Sanders I."/>
            <person name="Saurat O."/>
            <person name="Scarpelli C."/>
            <person name="Schiex T."/>
            <person name="Segurens B."/>
            <person name="Severin A.J."/>
            <person name="Sherrier D.J."/>
            <person name="Shi R."/>
            <person name="Sims S."/>
            <person name="Singer S.R."/>
            <person name="Sinharoy S."/>
            <person name="Sterck L."/>
            <person name="Viollet A."/>
            <person name="Wang B.B."/>
            <person name="Wang K."/>
            <person name="Wang M."/>
            <person name="Wang X."/>
            <person name="Warfsmann J."/>
            <person name="Weissenbach J."/>
            <person name="White D.D."/>
            <person name="White J.D."/>
            <person name="Wiley G.B."/>
            <person name="Wincker P."/>
            <person name="Xing Y."/>
            <person name="Yang L."/>
            <person name="Yao Z."/>
            <person name="Ying F."/>
            <person name="Zhai J."/>
            <person name="Zhou L."/>
            <person name="Zuber A."/>
            <person name="Denarie J."/>
            <person name="Dixon R.A."/>
            <person name="May G.D."/>
            <person name="Schwartz D.C."/>
            <person name="Rogers J."/>
            <person name="Quetier F."/>
            <person name="Town C.D."/>
            <person name="Roe B.A."/>
        </authorList>
    </citation>
    <scope>NUCLEOTIDE SEQUENCE [LARGE SCALE GENOMIC DNA]</scope>
    <source>
        <strain evidence="2">A17</strain>
        <strain evidence="3 4">cv. Jemalong A17</strain>
    </source>
</reference>
<reference evidence="2 4" key="2">
    <citation type="journal article" date="2014" name="BMC Genomics">
        <title>An improved genome release (version Mt4.0) for the model legume Medicago truncatula.</title>
        <authorList>
            <person name="Tang H."/>
            <person name="Krishnakumar V."/>
            <person name="Bidwell S."/>
            <person name="Rosen B."/>
            <person name="Chan A."/>
            <person name="Zhou S."/>
            <person name="Gentzbittel L."/>
            <person name="Childs K.L."/>
            <person name="Yandell M."/>
            <person name="Gundlach H."/>
            <person name="Mayer K.F."/>
            <person name="Schwartz D.C."/>
            <person name="Town C.D."/>
        </authorList>
    </citation>
    <scope>GENOME REANNOTATION</scope>
    <source>
        <strain evidence="2">A17</strain>
        <strain evidence="3 4">cv. Jemalong A17</strain>
    </source>
</reference>
<evidence type="ECO:0000256" key="1">
    <source>
        <dbReference type="SAM" id="MobiDB-lite"/>
    </source>
</evidence>
<dbReference type="HOGENOM" id="CLU_2310235_0_0_1"/>
<gene>
    <name evidence="2" type="ordered locus">MTR_4g106515</name>
</gene>
<keyword evidence="4" id="KW-1185">Reference proteome</keyword>
<dbReference type="AlphaFoldDB" id="A0A072V1B4"/>
<feature type="compositionally biased region" description="Polar residues" evidence="1">
    <location>
        <begin position="85"/>
        <end position="100"/>
    </location>
</feature>
<evidence type="ECO:0000313" key="4">
    <source>
        <dbReference type="Proteomes" id="UP000002051"/>
    </source>
</evidence>
<protein>
    <submittedName>
        <fullName evidence="2 3">Uncharacterized protein</fullName>
    </submittedName>
</protein>
<evidence type="ECO:0000313" key="3">
    <source>
        <dbReference type="EnsemblPlants" id="KEH31860"/>
    </source>
</evidence>
<dbReference type="EMBL" id="CM001220">
    <property type="protein sequence ID" value="KEH31860.1"/>
    <property type="molecule type" value="Genomic_DNA"/>
</dbReference>